<proteinExistence type="predicted"/>
<dbReference type="RefSeq" id="WP_154371682.1">
    <property type="nucleotide sequence ID" value="NZ_WKJJ01000003.1"/>
</dbReference>
<dbReference type="Proteomes" id="UP000446768">
    <property type="component" value="Unassembled WGS sequence"/>
</dbReference>
<reference evidence="2 3" key="1">
    <citation type="submission" date="2019-11" db="EMBL/GenBank/DDBJ databases">
        <title>Novel species isolated from a subtropical stream in China.</title>
        <authorList>
            <person name="Lu H."/>
        </authorList>
    </citation>
    <scope>NUCLEOTIDE SEQUENCE [LARGE SCALE GENOMIC DNA]</scope>
    <source>
        <strain evidence="2 3">FT92W</strain>
    </source>
</reference>
<feature type="signal peptide" evidence="1">
    <location>
        <begin position="1"/>
        <end position="22"/>
    </location>
</feature>
<dbReference type="InterPro" id="IPR014917">
    <property type="entry name" value="DUF1800"/>
</dbReference>
<evidence type="ECO:0000313" key="2">
    <source>
        <dbReference type="EMBL" id="MRV71192.1"/>
    </source>
</evidence>
<accession>A0A7X2LSR8</accession>
<feature type="chain" id="PRO_5030821182" evidence="1">
    <location>
        <begin position="23"/>
        <end position="486"/>
    </location>
</feature>
<comment type="caution">
    <text evidence="2">The sequence shown here is derived from an EMBL/GenBank/DDBJ whole genome shotgun (WGS) entry which is preliminary data.</text>
</comment>
<organism evidence="2 3">
    <name type="scientific">Pseudoduganella rivuli</name>
    <dbReference type="NCBI Taxonomy" id="2666085"/>
    <lineage>
        <taxon>Bacteria</taxon>
        <taxon>Pseudomonadati</taxon>
        <taxon>Pseudomonadota</taxon>
        <taxon>Betaproteobacteria</taxon>
        <taxon>Burkholderiales</taxon>
        <taxon>Oxalobacteraceae</taxon>
        <taxon>Telluria group</taxon>
        <taxon>Pseudoduganella</taxon>
    </lineage>
</organism>
<evidence type="ECO:0000256" key="1">
    <source>
        <dbReference type="SAM" id="SignalP"/>
    </source>
</evidence>
<protein>
    <submittedName>
        <fullName evidence="2">DUF1800 family protein</fullName>
    </submittedName>
</protein>
<name>A0A7X2LSR8_9BURK</name>
<dbReference type="EMBL" id="WKJJ01000003">
    <property type="protein sequence ID" value="MRV71192.1"/>
    <property type="molecule type" value="Genomic_DNA"/>
</dbReference>
<gene>
    <name evidence="2" type="ORF">GJ700_05595</name>
</gene>
<sequence length="486" mass="53090">MRAWRKLLLLFWFAAGAVLAEAPEPQDPPEATQEAGGEAAQEARAAALHVLNRLAYGPAPGDIDLVVRMGPQRWIARQLQPESLPLPEALSARLAALATVQMPAGAVLGQFQAAQQAVRGEEEGAKEQRRAVLARIAKETAEARLLRAVASPRQLEEVMVDFWFNHFNVFAGKGQDRALVASYERDAIRPYAMGNFRALLGATARHPAMLFYLDNWVSKAGGLNENYARELMELHTLGVDGGYTQRDVTELARMLTGWTYAPRRLVDGNETFYFDARRHDNKVKQWLGRTVTAAGQAEGEMALDVLAAHPATAHHIAYKLAQYFVQDQPPAALVERLAQRFTDTDGDIRAVLQTLFASSEFMAPDVRGAKFKTPYQYVVSALRAAGAPLAPDSAKAALSVLNRMGMPLYGCQTPDGYKNTRQAWLNPDALALRIGYAVLLGKDADAAALYTALGPAITPATWRTVDTGAPRVQAALLLGSPDFMER</sequence>
<keyword evidence="1" id="KW-0732">Signal</keyword>
<keyword evidence="3" id="KW-1185">Reference proteome</keyword>
<dbReference type="Pfam" id="PF08811">
    <property type="entry name" value="DUF1800"/>
    <property type="match status" value="1"/>
</dbReference>
<evidence type="ECO:0000313" key="3">
    <source>
        <dbReference type="Proteomes" id="UP000446768"/>
    </source>
</evidence>
<dbReference type="AlphaFoldDB" id="A0A7X2LSR8"/>